<dbReference type="RefSeq" id="WP_106102845.1">
    <property type="nucleotide sequence ID" value="NZ_PVRQ01000013.1"/>
</dbReference>
<evidence type="ECO:0000313" key="4">
    <source>
        <dbReference type="Proteomes" id="UP000239236"/>
    </source>
</evidence>
<proteinExistence type="predicted"/>
<dbReference type="InterPro" id="IPR011856">
    <property type="entry name" value="tRNA_endonuc-like_dom_sf"/>
</dbReference>
<comment type="caution">
    <text evidence="3">The sequence shown here is derived from an EMBL/GenBank/DDBJ whole genome shotgun (WGS) entry which is preliminary data.</text>
</comment>
<protein>
    <submittedName>
        <fullName evidence="3">DUF91 domain-containing protein</fullName>
    </submittedName>
</protein>
<dbReference type="InterPro" id="IPR048301">
    <property type="entry name" value="NucS_C"/>
</dbReference>
<dbReference type="PANTHER" id="PTHR38814">
    <property type="entry name" value="ENDONUCLEASE NUCS"/>
    <property type="match status" value="1"/>
</dbReference>
<evidence type="ECO:0000256" key="1">
    <source>
        <dbReference type="ARBA" id="ARBA00023125"/>
    </source>
</evidence>
<feature type="domain" description="Endonuclease NucS C-terminal" evidence="2">
    <location>
        <begin position="191"/>
        <end position="269"/>
    </location>
</feature>
<reference evidence="3 4" key="1">
    <citation type="submission" date="2018-03" db="EMBL/GenBank/DDBJ databases">
        <title>Genotypic and phenotypic analysis of antagonistic Bacillus spp. isolated from rhizosphere soil of plants in Tibet.</title>
        <authorList>
            <person name="Borriss R."/>
            <person name="Lasch P."/>
            <person name="Wu L."/>
            <person name="Wu H."/>
            <person name="Gao X."/>
        </authorList>
    </citation>
    <scope>NUCLEOTIDE SEQUENCE [LARGE SCALE GENOMIC DNA]</scope>
    <source>
        <strain evidence="3 4">NMSW16</strain>
    </source>
</reference>
<accession>A0ABX5DKF5</accession>
<keyword evidence="1" id="KW-0238">DNA-binding</keyword>
<sequence length="321" mass="37908">MGVITKNGDNIIDYDLFTEEYGCIKVEFKQKEGERYYLYAFRNDLSEWDFNKGELILVTYNEDKVKEISSKVLTLFVGEFFCKECFRKKDIEKLSKKDNTKYWCHNFWKNTPNLTKKLLQDEILYSIDDMDWSMVKNITNSDKPFVFFGICSDFCMTREEFKNNDVIQEKINLMDNIWEELITEELTNGPESLLEDILFDHIFTIEEDMQFIERQYRVENGIIDIIAKDKNGTKCIIELKTVEDDKNLVWQSAYYPSCFNEDVRMITIAPNYSNRIYNALKNINNVEMKVFGKSSNGKFNIKDFNGKESVLEITEESPTIV</sequence>
<organism evidence="3 4">
    <name type="scientific">Bacillus wiedmannii</name>
    <dbReference type="NCBI Taxonomy" id="1890302"/>
    <lineage>
        <taxon>Bacteria</taxon>
        <taxon>Bacillati</taxon>
        <taxon>Bacillota</taxon>
        <taxon>Bacilli</taxon>
        <taxon>Bacillales</taxon>
        <taxon>Bacillaceae</taxon>
        <taxon>Bacillus</taxon>
        <taxon>Bacillus cereus group</taxon>
    </lineage>
</organism>
<dbReference type="EMBL" id="PVRR01000016">
    <property type="protein sequence ID" value="PRT35408.1"/>
    <property type="molecule type" value="Genomic_DNA"/>
</dbReference>
<dbReference type="Proteomes" id="UP000239236">
    <property type="component" value="Unassembled WGS sequence"/>
</dbReference>
<dbReference type="InterPro" id="IPR002793">
    <property type="entry name" value="Endonuclease_NucS"/>
</dbReference>
<keyword evidence="4" id="KW-1185">Reference proteome</keyword>
<evidence type="ECO:0000313" key="3">
    <source>
        <dbReference type="EMBL" id="PRT35408.1"/>
    </source>
</evidence>
<dbReference type="Gene3D" id="3.40.1350.10">
    <property type="match status" value="1"/>
</dbReference>
<dbReference type="Pfam" id="PF01939">
    <property type="entry name" value="NucS_C"/>
    <property type="match status" value="1"/>
</dbReference>
<name>A0ABX5DKF5_9BACI</name>
<gene>
    <name evidence="3" type="ORF">C6357_29245</name>
</gene>
<dbReference type="CDD" id="cd22341">
    <property type="entry name" value="NucS-like"/>
    <property type="match status" value="1"/>
</dbReference>
<dbReference type="PANTHER" id="PTHR38814:SF1">
    <property type="entry name" value="ENDONUCLEASE NUCS"/>
    <property type="match status" value="1"/>
</dbReference>
<evidence type="ECO:0000259" key="2">
    <source>
        <dbReference type="Pfam" id="PF01939"/>
    </source>
</evidence>